<comment type="function">
    <text evidence="6">Catalyzes the dehydration of the S-form of NAD(P)HX at the expense of ADP, which is converted to AMP. Together with NAD(P)HX epimerase, which catalyzes the epimerization of the S- and R-forms, the enzyme allows the repair of both epimers of NAD(P)HX, a damaged form of NAD(P)H that is a result of enzymatic or heat-dependent hydration.</text>
</comment>
<accession>A0A4R6IIB3</accession>
<feature type="domain" description="YjeF C-terminal" evidence="7">
    <location>
        <begin position="35"/>
        <end position="302"/>
    </location>
</feature>
<keyword evidence="4 6" id="KW-0520">NAD</keyword>
<feature type="binding site" evidence="6">
    <location>
        <position position="130"/>
    </location>
    <ligand>
        <name>(6S)-NADPHX</name>
        <dbReference type="ChEBI" id="CHEBI:64076"/>
    </ligand>
</feature>
<feature type="binding site" evidence="6">
    <location>
        <begin position="215"/>
        <end position="219"/>
    </location>
    <ligand>
        <name>AMP</name>
        <dbReference type="ChEBI" id="CHEBI:456215"/>
    </ligand>
</feature>
<dbReference type="AlphaFoldDB" id="A0A4R6IIB3"/>
<dbReference type="GO" id="GO:0046496">
    <property type="term" value="P:nicotinamide nucleotide metabolic process"/>
    <property type="evidence" value="ECO:0007669"/>
    <property type="project" value="UniProtKB-UniRule"/>
</dbReference>
<dbReference type="SUPFAM" id="SSF53613">
    <property type="entry name" value="Ribokinase-like"/>
    <property type="match status" value="1"/>
</dbReference>
<evidence type="ECO:0000259" key="7">
    <source>
        <dbReference type="PROSITE" id="PS51383"/>
    </source>
</evidence>
<dbReference type="Proteomes" id="UP000295499">
    <property type="component" value="Unassembled WGS sequence"/>
</dbReference>
<reference evidence="8 9" key="1">
    <citation type="submission" date="2019-03" db="EMBL/GenBank/DDBJ databases">
        <title>Genomic Encyclopedia of Archaeal and Bacterial Type Strains, Phase II (KMG-II): from individual species to whole genera.</title>
        <authorList>
            <person name="Goeker M."/>
        </authorList>
    </citation>
    <scope>NUCLEOTIDE SEQUENCE [LARGE SCALE GENOMIC DNA]</scope>
    <source>
        <strain evidence="8 9">DSM 19034</strain>
    </source>
</reference>
<dbReference type="GO" id="GO:0005524">
    <property type="term" value="F:ATP binding"/>
    <property type="evidence" value="ECO:0007669"/>
    <property type="project" value="UniProtKB-KW"/>
</dbReference>
<dbReference type="RefSeq" id="WP_133556422.1">
    <property type="nucleotide sequence ID" value="NZ_SNWM01000003.1"/>
</dbReference>
<dbReference type="PROSITE" id="PS01050">
    <property type="entry name" value="YJEF_C_2"/>
    <property type="match status" value="1"/>
</dbReference>
<evidence type="ECO:0000313" key="9">
    <source>
        <dbReference type="Proteomes" id="UP000295499"/>
    </source>
</evidence>
<dbReference type="EC" id="4.2.1.136" evidence="6"/>
<comment type="similarity">
    <text evidence="6">Belongs to the NnrD/CARKD family.</text>
</comment>
<dbReference type="Pfam" id="PF01256">
    <property type="entry name" value="Carb_kinase"/>
    <property type="match status" value="1"/>
</dbReference>
<keyword evidence="8" id="KW-0808">Transferase</keyword>
<dbReference type="PANTHER" id="PTHR12592">
    <property type="entry name" value="ATP-DEPENDENT (S)-NAD(P)H-HYDRATE DEHYDRATASE FAMILY MEMBER"/>
    <property type="match status" value="1"/>
</dbReference>
<keyword evidence="8" id="KW-0418">Kinase</keyword>
<gene>
    <name evidence="6" type="primary">nnrD</name>
    <name evidence="8" type="ORF">CLV32_2816</name>
</gene>
<feature type="binding site" evidence="6">
    <location>
        <position position="180"/>
    </location>
    <ligand>
        <name>(6S)-NADPHX</name>
        <dbReference type="ChEBI" id="CHEBI:64076"/>
    </ligand>
</feature>
<dbReference type="GO" id="GO:0110051">
    <property type="term" value="P:metabolite repair"/>
    <property type="evidence" value="ECO:0007669"/>
    <property type="project" value="TreeGrafter"/>
</dbReference>
<name>A0A4R6IIB3_9SPHI</name>
<dbReference type="HAMAP" id="MF_01965">
    <property type="entry name" value="NADHX_dehydratase"/>
    <property type="match status" value="1"/>
</dbReference>
<evidence type="ECO:0000256" key="3">
    <source>
        <dbReference type="ARBA" id="ARBA00022857"/>
    </source>
</evidence>
<comment type="catalytic activity">
    <reaction evidence="6">
        <text>(6S)-NADHX + ADP = AMP + phosphate + NADH + H(+)</text>
        <dbReference type="Rhea" id="RHEA:32223"/>
        <dbReference type="ChEBI" id="CHEBI:15378"/>
        <dbReference type="ChEBI" id="CHEBI:43474"/>
        <dbReference type="ChEBI" id="CHEBI:57945"/>
        <dbReference type="ChEBI" id="CHEBI:64074"/>
        <dbReference type="ChEBI" id="CHEBI:456215"/>
        <dbReference type="ChEBI" id="CHEBI:456216"/>
        <dbReference type="EC" id="4.2.1.136"/>
    </reaction>
</comment>
<dbReference type="GO" id="GO:0052855">
    <property type="term" value="F:ADP-dependent NAD(P)H-hydrate dehydratase activity"/>
    <property type="evidence" value="ECO:0007669"/>
    <property type="project" value="UniProtKB-UniRule"/>
</dbReference>
<feature type="binding site" evidence="6">
    <location>
        <position position="244"/>
    </location>
    <ligand>
        <name>AMP</name>
        <dbReference type="ChEBI" id="CHEBI:456215"/>
    </ligand>
</feature>
<dbReference type="InterPro" id="IPR029056">
    <property type="entry name" value="Ribokinase-like"/>
</dbReference>
<dbReference type="PANTHER" id="PTHR12592:SF0">
    <property type="entry name" value="ATP-DEPENDENT (S)-NAD(P)H-HYDRATE DEHYDRATASE"/>
    <property type="match status" value="1"/>
</dbReference>
<dbReference type="EMBL" id="SNWM01000003">
    <property type="protein sequence ID" value="TDO21709.1"/>
    <property type="molecule type" value="Genomic_DNA"/>
</dbReference>
<dbReference type="OrthoDB" id="9806925at2"/>
<proteinExistence type="inferred from homology"/>
<dbReference type="NCBIfam" id="TIGR00196">
    <property type="entry name" value="yjeF_cterm"/>
    <property type="match status" value="1"/>
</dbReference>
<evidence type="ECO:0000256" key="5">
    <source>
        <dbReference type="ARBA" id="ARBA00023239"/>
    </source>
</evidence>
<dbReference type="Gene3D" id="3.40.1190.20">
    <property type="match status" value="1"/>
</dbReference>
<protein>
    <recommendedName>
        <fullName evidence="6">ADP-dependent (S)-NAD(P)H-hydrate dehydratase</fullName>
        <ecNumber evidence="6">4.2.1.136</ecNumber>
    </recommendedName>
    <alternativeName>
        <fullName evidence="6">ADP-dependent NAD(P)HX dehydratase</fullName>
    </alternativeName>
</protein>
<feature type="binding site" evidence="6">
    <location>
        <position position="70"/>
    </location>
    <ligand>
        <name>(6S)-NADPHX</name>
        <dbReference type="ChEBI" id="CHEBI:64076"/>
    </ligand>
</feature>
<keyword evidence="3 6" id="KW-0521">NADP</keyword>
<keyword evidence="5 6" id="KW-0456">Lyase</keyword>
<comment type="catalytic activity">
    <reaction evidence="6">
        <text>(6S)-NADPHX + ADP = AMP + phosphate + NADPH + H(+)</text>
        <dbReference type="Rhea" id="RHEA:32235"/>
        <dbReference type="ChEBI" id="CHEBI:15378"/>
        <dbReference type="ChEBI" id="CHEBI:43474"/>
        <dbReference type="ChEBI" id="CHEBI:57783"/>
        <dbReference type="ChEBI" id="CHEBI:64076"/>
        <dbReference type="ChEBI" id="CHEBI:456215"/>
        <dbReference type="ChEBI" id="CHEBI:456216"/>
        <dbReference type="EC" id="4.2.1.136"/>
    </reaction>
</comment>
<sequence>MAKQFLNTFLADQSAPATTTVTAGIAGNGIFRMLTEADVVRLVKPRKLFSHKGTYGHVLLVAGQEKTMGAALLSASACLYGGAGLTTVSIPSRGLTALNARFPEIMFLERKALSAPNNLDKFTVIAIGPGLGTSAAAKKHLRNLFRIQKPLVIDADALNILAASPELLKKIPAGSVITPHMTEFDRLFGKHETWYGRIDTARKQAEQLNIIIVLKNQYTFCIEPSSKVSINPSGNPAMAQGGMGDVLTGLLAAYIAQGYTEIEAAQLACYLHGRSGDELAKKWYTVTATAVAEHIPIVLRGLVK</sequence>
<dbReference type="CDD" id="cd01171">
    <property type="entry name" value="YXKO-related"/>
    <property type="match status" value="1"/>
</dbReference>
<organism evidence="8 9">
    <name type="scientific">Pedobacter duraquae</name>
    <dbReference type="NCBI Taxonomy" id="425511"/>
    <lineage>
        <taxon>Bacteria</taxon>
        <taxon>Pseudomonadati</taxon>
        <taxon>Bacteroidota</taxon>
        <taxon>Sphingobacteriia</taxon>
        <taxon>Sphingobacteriales</taxon>
        <taxon>Sphingobacteriaceae</taxon>
        <taxon>Pedobacter</taxon>
    </lineage>
</organism>
<feature type="binding site" evidence="6">
    <location>
        <position position="245"/>
    </location>
    <ligand>
        <name>(6S)-NADPHX</name>
        <dbReference type="ChEBI" id="CHEBI:64076"/>
    </ligand>
</feature>
<evidence type="ECO:0000256" key="6">
    <source>
        <dbReference type="HAMAP-Rule" id="MF_01965"/>
    </source>
</evidence>
<dbReference type="GO" id="GO:0052856">
    <property type="term" value="F:NAD(P)HX epimerase activity"/>
    <property type="evidence" value="ECO:0007669"/>
    <property type="project" value="TreeGrafter"/>
</dbReference>
<dbReference type="InterPro" id="IPR017953">
    <property type="entry name" value="Carbohydrate_kinase_pred_CS"/>
</dbReference>
<dbReference type="GO" id="GO:0016301">
    <property type="term" value="F:kinase activity"/>
    <property type="evidence" value="ECO:0007669"/>
    <property type="project" value="UniProtKB-KW"/>
</dbReference>
<evidence type="ECO:0000256" key="2">
    <source>
        <dbReference type="ARBA" id="ARBA00022840"/>
    </source>
</evidence>
<comment type="caution">
    <text evidence="8">The sequence shown here is derived from an EMBL/GenBank/DDBJ whole genome shotgun (WGS) entry which is preliminary data.</text>
</comment>
<keyword evidence="1 6" id="KW-0547">Nucleotide-binding</keyword>
<comment type="subunit">
    <text evidence="6">Homotetramer.</text>
</comment>
<keyword evidence="2 6" id="KW-0067">ATP-binding</keyword>
<dbReference type="InterPro" id="IPR000631">
    <property type="entry name" value="CARKD"/>
</dbReference>
<evidence type="ECO:0000256" key="4">
    <source>
        <dbReference type="ARBA" id="ARBA00023027"/>
    </source>
</evidence>
<comment type="cofactor">
    <cofactor evidence="6">
        <name>Mg(2+)</name>
        <dbReference type="ChEBI" id="CHEBI:18420"/>
    </cofactor>
</comment>
<dbReference type="PROSITE" id="PS51383">
    <property type="entry name" value="YJEF_C_3"/>
    <property type="match status" value="1"/>
</dbReference>
<evidence type="ECO:0000256" key="1">
    <source>
        <dbReference type="ARBA" id="ARBA00022741"/>
    </source>
</evidence>
<keyword evidence="9" id="KW-1185">Reference proteome</keyword>
<evidence type="ECO:0000313" key="8">
    <source>
        <dbReference type="EMBL" id="TDO21709.1"/>
    </source>
</evidence>